<evidence type="ECO:0000313" key="2">
    <source>
        <dbReference type="EMBL" id="ANE48872.1"/>
    </source>
</evidence>
<dbReference type="Pfam" id="PF13556">
    <property type="entry name" value="HTH_30"/>
    <property type="match status" value="1"/>
</dbReference>
<dbReference type="KEGG" id="pswu:SY83_11690"/>
<evidence type="ECO:0000259" key="1">
    <source>
        <dbReference type="Pfam" id="PF13556"/>
    </source>
</evidence>
<dbReference type="Gene3D" id="1.10.10.2840">
    <property type="entry name" value="PucR C-terminal helix-turn-helix domain"/>
    <property type="match status" value="1"/>
</dbReference>
<dbReference type="PATRIC" id="fig|1178515.4.peg.2333"/>
<proteinExistence type="predicted"/>
<accession>A0A172TPG4</accession>
<dbReference type="SUPFAM" id="SSF46689">
    <property type="entry name" value="Homeodomain-like"/>
    <property type="match status" value="1"/>
</dbReference>
<gene>
    <name evidence="2" type="ORF">SY83_11690</name>
</gene>
<dbReference type="InterPro" id="IPR042070">
    <property type="entry name" value="PucR_C-HTH_sf"/>
</dbReference>
<keyword evidence="3" id="KW-1185">Reference proteome</keyword>
<dbReference type="RefSeq" id="WP_068611060.1">
    <property type="nucleotide sequence ID" value="NZ_CP011388.1"/>
</dbReference>
<evidence type="ECO:0000313" key="3">
    <source>
        <dbReference type="Proteomes" id="UP000076927"/>
    </source>
</evidence>
<dbReference type="AlphaFoldDB" id="A0A172TPG4"/>
<dbReference type="Proteomes" id="UP000076927">
    <property type="component" value="Chromosome"/>
</dbReference>
<reference evidence="2 3" key="1">
    <citation type="submission" date="2015-01" db="EMBL/GenBank/DDBJ databases">
        <title>Paenibacillus swuensis/DY6/whole genome sequencing.</title>
        <authorList>
            <person name="Kim M.K."/>
            <person name="Srinivasan S."/>
            <person name="Lee J.-J."/>
        </authorList>
    </citation>
    <scope>NUCLEOTIDE SEQUENCE [LARGE SCALE GENOMIC DNA]</scope>
    <source>
        <strain evidence="2 3">DY6</strain>
    </source>
</reference>
<dbReference type="InterPro" id="IPR051448">
    <property type="entry name" value="CdaR-like_regulators"/>
</dbReference>
<dbReference type="PANTHER" id="PTHR33744">
    <property type="entry name" value="CARBOHYDRATE DIACID REGULATOR"/>
    <property type="match status" value="1"/>
</dbReference>
<name>A0A172TPG4_9BACL</name>
<dbReference type="STRING" id="1178515.SY83_11690"/>
<dbReference type="InterPro" id="IPR009057">
    <property type="entry name" value="Homeodomain-like_sf"/>
</dbReference>
<organism evidence="2 3">
    <name type="scientific">Paenibacillus swuensis</name>
    <dbReference type="NCBI Taxonomy" id="1178515"/>
    <lineage>
        <taxon>Bacteria</taxon>
        <taxon>Bacillati</taxon>
        <taxon>Bacillota</taxon>
        <taxon>Bacilli</taxon>
        <taxon>Bacillales</taxon>
        <taxon>Paenibacillaceae</taxon>
        <taxon>Paenibacillus</taxon>
    </lineage>
</organism>
<dbReference type="EMBL" id="CP011388">
    <property type="protein sequence ID" value="ANE48872.1"/>
    <property type="molecule type" value="Genomic_DNA"/>
</dbReference>
<feature type="domain" description="PucR C-terminal helix-turn-helix" evidence="1">
    <location>
        <begin position="296"/>
        <end position="352"/>
    </location>
</feature>
<dbReference type="OrthoDB" id="9792148at2"/>
<sequence length="360" mass="41010">MDWERIRKKLEGILNAPIQLTYIQEVAAPEDLHKSFVSEHIVWFPLYPLKDGSIAAFTVDEGMITVSERSLTELTIRAFKEHVAVTEITDEETKAGHLGQWIVEHLHSNQLQTDLPDALAAMNTLYVSKIPLLLYADDTEQRPDAYGELKRLLEAFFDDELILIPLLDKEWLILASETLLQNGTEETKEEGPEETLEEALTSLASGLYEMVASEWVPECHLSVHYPMIPAKSLLATVADLRETVVLGRKYNVGNTIHLAWMLRLERLLNGLTENNKTQFMEQVLKGIDKVLDAETLATLETFFLLDCNVSETAKKLYIHRNTLLYRLDKFKGETGLDVRNFSQAVLVKISLLLYKVTKRK</sequence>
<protein>
    <recommendedName>
        <fullName evidence="1">PucR C-terminal helix-turn-helix domain-containing protein</fullName>
    </recommendedName>
</protein>
<dbReference type="InterPro" id="IPR025736">
    <property type="entry name" value="PucR_C-HTH_dom"/>
</dbReference>
<dbReference type="PANTHER" id="PTHR33744:SF15">
    <property type="entry name" value="CARBOHYDRATE DIACID REGULATOR"/>
    <property type="match status" value="1"/>
</dbReference>